<dbReference type="KEGG" id="schv:BRCON_1356"/>
<dbReference type="AlphaFoldDB" id="A0A2Z4Y6J3"/>
<feature type="region of interest" description="Disordered" evidence="1">
    <location>
        <begin position="341"/>
        <end position="371"/>
    </location>
</feature>
<protein>
    <submittedName>
        <fullName evidence="2">Uncharacterized protein</fullName>
    </submittedName>
</protein>
<evidence type="ECO:0000313" key="3">
    <source>
        <dbReference type="Proteomes" id="UP000262583"/>
    </source>
</evidence>
<reference evidence="2 3" key="1">
    <citation type="submission" date="2018-05" db="EMBL/GenBank/DDBJ databases">
        <title>A metagenomic window into the 2 km-deep terrestrial subsurface aquifer revealed taxonomically and functionally diverse microbial community comprising novel uncultured bacterial lineages.</title>
        <authorList>
            <person name="Kadnikov V.V."/>
            <person name="Mardanov A.V."/>
            <person name="Beletsky A.V."/>
            <person name="Banks D."/>
            <person name="Pimenov N.V."/>
            <person name="Frank Y.A."/>
            <person name="Karnachuk O.V."/>
            <person name="Ravin N.V."/>
        </authorList>
    </citation>
    <scope>NUCLEOTIDE SEQUENCE [LARGE SCALE GENOMIC DNA]</scope>
    <source>
        <strain evidence="2">BY</strain>
    </source>
</reference>
<dbReference type="Proteomes" id="UP000262583">
    <property type="component" value="Chromosome"/>
</dbReference>
<organism evidence="2 3">
    <name type="scientific">Sumerlaea chitinivorans</name>
    <dbReference type="NCBI Taxonomy" id="2250252"/>
    <lineage>
        <taxon>Bacteria</taxon>
        <taxon>Candidatus Sumerlaeota</taxon>
        <taxon>Candidatus Sumerlaeia</taxon>
        <taxon>Candidatus Sumerlaeales</taxon>
        <taxon>Candidatus Sumerlaeaceae</taxon>
        <taxon>Candidatus Sumerlaea</taxon>
    </lineage>
</organism>
<name>A0A2Z4Y6J3_SUMC1</name>
<sequence>MVFLLRRGLRILVLITLFASQLGWARVESLRERPLPSPNGRMAANVEWESLGVVGLLRMRLYSPSGTPIASVEVPEISPNPDELHWLDDDWVMCESFLGEHAVGFFYVHARQRRGYLLEILQPNRGSDWNFTVSYSEPGSTMTVSCVGRARSMLFPVLLRDCPKSENEYFSLEFCRNFADEVDGFVSWKKTQRIREFELIGEAALAEGKGGLIVARLDGRHAVLYFPLSATSTKEMLARVRRLDVFTTQSQALLTSTCLFEMSPRWLEGTRFVVECTSSRVGASRSKPARIQLAIGEVPEAVDGAIRISTDTEVVRGRSTLVSPSEPADTEDSELLDDAVDLARQTGTTTPPAILEYPSVPSSTKKKSKRN</sequence>
<evidence type="ECO:0000313" key="2">
    <source>
        <dbReference type="EMBL" id="AXA36133.1"/>
    </source>
</evidence>
<proteinExistence type="predicted"/>
<gene>
    <name evidence="2" type="ORF">BRCON_1356</name>
</gene>
<evidence type="ECO:0000256" key="1">
    <source>
        <dbReference type="SAM" id="MobiDB-lite"/>
    </source>
</evidence>
<accession>A0A2Z4Y6J3</accession>
<dbReference type="EMBL" id="CP030759">
    <property type="protein sequence ID" value="AXA36133.1"/>
    <property type="molecule type" value="Genomic_DNA"/>
</dbReference>